<dbReference type="RefSeq" id="WP_116065861.1">
    <property type="nucleotide sequence ID" value="NZ_QRDZ01000060.1"/>
</dbReference>
<keyword evidence="2" id="KW-1185">Reference proteome</keyword>
<proteinExistence type="predicted"/>
<accession>A0A3D9HR89</accession>
<dbReference type="Pfam" id="PF14486">
    <property type="entry name" value="DUF4432"/>
    <property type="match status" value="1"/>
</dbReference>
<dbReference type="GO" id="GO:0030246">
    <property type="term" value="F:carbohydrate binding"/>
    <property type="evidence" value="ECO:0007669"/>
    <property type="project" value="InterPro"/>
</dbReference>
<comment type="caution">
    <text evidence="1">The sequence shown here is derived from an EMBL/GenBank/DDBJ whole genome shotgun (WGS) entry which is preliminary data.</text>
</comment>
<reference evidence="1 2" key="1">
    <citation type="submission" date="2018-07" db="EMBL/GenBank/DDBJ databases">
        <title>Genomic Encyclopedia of Type Strains, Phase III (KMG-III): the genomes of soil and plant-associated and newly described type strains.</title>
        <authorList>
            <person name="Whitman W."/>
        </authorList>
    </citation>
    <scope>NUCLEOTIDE SEQUENCE [LARGE SCALE GENOMIC DNA]</scope>
    <source>
        <strain evidence="1 2">CECT 7287</strain>
    </source>
</reference>
<dbReference type="CDD" id="cd09023">
    <property type="entry name" value="Aldose_epim_Ec_c4013"/>
    <property type="match status" value="1"/>
</dbReference>
<dbReference type="AlphaFoldDB" id="A0A3D9HR89"/>
<dbReference type="InterPro" id="IPR014718">
    <property type="entry name" value="GH-type_carb-bd"/>
</dbReference>
<evidence type="ECO:0000313" key="2">
    <source>
        <dbReference type="Proteomes" id="UP000256977"/>
    </source>
</evidence>
<sequence length="349" mass="38368">MRLYGKQWTRREIEARVGSVAQIGGVRRLTLTEGKEAGTEVIEVRTGAGLSFEIIPSKGMDISLAQLWGTPISWQASNGNAHPAFYEPEGTGWLRTASGGLLMTCGLAHAGSPSQDETGSYGLHGRVHHTPARNVCIREEWVGDELEWSVSGIVEETAIFGSKLRLTRELSGKLGDNRIAIRDKVENFGFRPAEHMMLYHFNFGFPLLGEWTEIRLPEADREVRADGGGAALESSVSWEAPNPDAEETVFYHSLRREAVDEKGMAKATIVQPEFPTAGGTRATEVSLSWSADTLPLLVQWRMPGAGEHVLGLEPSNCRVEGRESERLRGGLFVLEPGQSVNYRLELNVD</sequence>
<dbReference type="Proteomes" id="UP000256977">
    <property type="component" value="Unassembled WGS sequence"/>
</dbReference>
<dbReference type="InterPro" id="IPR027839">
    <property type="entry name" value="DUF4432"/>
</dbReference>
<dbReference type="EMBL" id="QRDZ01000060">
    <property type="protein sequence ID" value="RED51915.1"/>
    <property type="molecule type" value="Genomic_DNA"/>
</dbReference>
<organism evidence="1 2">
    <name type="scientific">Cohnella phaseoli</name>
    <dbReference type="NCBI Taxonomy" id="456490"/>
    <lineage>
        <taxon>Bacteria</taxon>
        <taxon>Bacillati</taxon>
        <taxon>Bacillota</taxon>
        <taxon>Bacilli</taxon>
        <taxon>Bacillales</taxon>
        <taxon>Paenibacillaceae</taxon>
        <taxon>Cohnella</taxon>
    </lineage>
</organism>
<name>A0A3D9HR89_9BACL</name>
<dbReference type="OrthoDB" id="9791280at2"/>
<gene>
    <name evidence="1" type="ORF">DFP98_16019</name>
</gene>
<evidence type="ECO:0000313" key="1">
    <source>
        <dbReference type="EMBL" id="RED51915.1"/>
    </source>
</evidence>
<protein>
    <submittedName>
        <fullName evidence="1">Uncharacterized protein DUF4432</fullName>
    </submittedName>
</protein>
<dbReference type="Gene3D" id="2.70.98.10">
    <property type="match status" value="1"/>
</dbReference>